<dbReference type="EMBL" id="VIWU01000001">
    <property type="protein sequence ID" value="TWF79539.1"/>
    <property type="molecule type" value="Genomic_DNA"/>
</dbReference>
<protein>
    <submittedName>
        <fullName evidence="4">L-fucose mutarotase</fullName>
    </submittedName>
</protein>
<accession>A0A561SXF5</accession>
<dbReference type="SUPFAM" id="SSF102546">
    <property type="entry name" value="RbsD-like"/>
    <property type="match status" value="1"/>
</dbReference>
<dbReference type="AlphaFoldDB" id="A0A561SXF5"/>
<dbReference type="GO" id="GO:0036373">
    <property type="term" value="F:L-fucose mutarotase activity"/>
    <property type="evidence" value="ECO:0007669"/>
    <property type="project" value="UniProtKB-EC"/>
</dbReference>
<dbReference type="GO" id="GO:0062193">
    <property type="term" value="F:D-ribose pyranase activity"/>
    <property type="evidence" value="ECO:0007669"/>
    <property type="project" value="UniProtKB-EC"/>
</dbReference>
<dbReference type="InterPro" id="IPR023750">
    <property type="entry name" value="RbsD-like_sf"/>
</dbReference>
<dbReference type="Proteomes" id="UP000321261">
    <property type="component" value="Unassembled WGS sequence"/>
</dbReference>
<comment type="caution">
    <text evidence="4">The sequence shown here is derived from an EMBL/GenBank/DDBJ whole genome shotgun (WGS) entry which is preliminary data.</text>
</comment>
<dbReference type="Gene3D" id="3.40.1650.10">
    <property type="entry name" value="RbsD-like domain"/>
    <property type="match status" value="1"/>
</dbReference>
<keyword evidence="5" id="KW-1185">Reference proteome</keyword>
<dbReference type="PANTHER" id="PTHR31690:SF4">
    <property type="entry name" value="FUCOSE MUTAROTASE"/>
    <property type="match status" value="1"/>
</dbReference>
<dbReference type="GO" id="GO:0042806">
    <property type="term" value="F:fucose binding"/>
    <property type="evidence" value="ECO:0007669"/>
    <property type="project" value="TreeGrafter"/>
</dbReference>
<comment type="catalytic activity">
    <reaction evidence="3">
        <text>alpha-L-fucose = beta-L-fucose</text>
        <dbReference type="Rhea" id="RHEA:25580"/>
        <dbReference type="ChEBI" id="CHEBI:42548"/>
        <dbReference type="ChEBI" id="CHEBI:42589"/>
        <dbReference type="EC" id="5.1.3.29"/>
    </reaction>
</comment>
<proteinExistence type="predicted"/>
<dbReference type="InterPro" id="IPR050443">
    <property type="entry name" value="RbsD/FucU_mutarotase"/>
</dbReference>
<dbReference type="GO" id="GO:0006004">
    <property type="term" value="P:fucose metabolic process"/>
    <property type="evidence" value="ECO:0007669"/>
    <property type="project" value="TreeGrafter"/>
</dbReference>
<comment type="catalytic activity">
    <reaction evidence="1">
        <text>beta-D-ribopyranose = beta-D-ribofuranose</text>
        <dbReference type="Rhea" id="RHEA:25432"/>
        <dbReference type="ChEBI" id="CHEBI:27476"/>
        <dbReference type="ChEBI" id="CHEBI:47002"/>
        <dbReference type="EC" id="5.4.99.62"/>
    </reaction>
</comment>
<evidence type="ECO:0000256" key="1">
    <source>
        <dbReference type="ARBA" id="ARBA00000223"/>
    </source>
</evidence>
<dbReference type="InterPro" id="IPR007721">
    <property type="entry name" value="RbsD_FucU"/>
</dbReference>
<dbReference type="PANTHER" id="PTHR31690">
    <property type="entry name" value="FUCOSE MUTAROTASE"/>
    <property type="match status" value="1"/>
</dbReference>
<reference evidence="4 5" key="1">
    <citation type="submission" date="2019-06" db="EMBL/GenBank/DDBJ databases">
        <title>Sequencing the genomes of 1000 actinobacteria strains.</title>
        <authorList>
            <person name="Klenk H.-P."/>
        </authorList>
    </citation>
    <scope>NUCLEOTIDE SEQUENCE [LARGE SCALE GENOMIC DNA]</scope>
    <source>
        <strain evidence="4 5">DSM 45671</strain>
    </source>
</reference>
<evidence type="ECO:0000313" key="5">
    <source>
        <dbReference type="Proteomes" id="UP000321261"/>
    </source>
</evidence>
<gene>
    <name evidence="4" type="ORF">FHX44_115472</name>
</gene>
<evidence type="ECO:0000256" key="2">
    <source>
        <dbReference type="ARBA" id="ARBA00023235"/>
    </source>
</evidence>
<keyword evidence="2" id="KW-0413">Isomerase</keyword>
<sequence length="159" mass="17267">MIRSVDPRLPRDVLFLLWAMGHGDEVAVVDSCYLVGQDGQLRGMVVQMGGADILQAMRAVLSAVQIDTTFVAAPVRQIEHADSGPLCEVRRAVQVEVDDALGFRCSIAAVAHREFHEQVRNCYGLIITGDARKQGNFILRKGLDVTPASVLSPNGQQSP</sequence>
<name>A0A561SXF5_9PSEU</name>
<dbReference type="Pfam" id="PF05025">
    <property type="entry name" value="RbsD_FucU"/>
    <property type="match status" value="1"/>
</dbReference>
<organism evidence="4 5">
    <name type="scientific">Pseudonocardia hierapolitana</name>
    <dbReference type="NCBI Taxonomy" id="1128676"/>
    <lineage>
        <taxon>Bacteria</taxon>
        <taxon>Bacillati</taxon>
        <taxon>Actinomycetota</taxon>
        <taxon>Actinomycetes</taxon>
        <taxon>Pseudonocardiales</taxon>
        <taxon>Pseudonocardiaceae</taxon>
        <taxon>Pseudonocardia</taxon>
    </lineage>
</organism>
<evidence type="ECO:0000256" key="3">
    <source>
        <dbReference type="ARBA" id="ARBA00036324"/>
    </source>
</evidence>
<evidence type="ECO:0000313" key="4">
    <source>
        <dbReference type="EMBL" id="TWF79539.1"/>
    </source>
</evidence>
<dbReference type="RefSeq" id="WP_246171006.1">
    <property type="nucleotide sequence ID" value="NZ_VIWU01000001.1"/>
</dbReference>